<dbReference type="NCBIfam" id="TIGR00474">
    <property type="entry name" value="selA"/>
    <property type="match status" value="1"/>
</dbReference>
<dbReference type="Proteomes" id="UP000553343">
    <property type="component" value="Unassembled WGS sequence"/>
</dbReference>
<keyword evidence="6 8" id="KW-0711">Selenium</keyword>
<keyword evidence="5 8" id="KW-0648">Protein biosynthesis</keyword>
<comment type="caution">
    <text evidence="11">The sequence shown here is derived from an EMBL/GenBank/DDBJ whole genome shotgun (WGS) entry which is preliminary data.</text>
</comment>
<dbReference type="GO" id="GO:0005737">
    <property type="term" value="C:cytoplasm"/>
    <property type="evidence" value="ECO:0007669"/>
    <property type="project" value="UniProtKB-SubCell"/>
</dbReference>
<feature type="domain" description="L-seryl-tRNA selenium transferase N-terminal" evidence="10">
    <location>
        <begin position="12"/>
        <end position="51"/>
    </location>
</feature>
<comment type="catalytic activity">
    <reaction evidence="8">
        <text>L-seryl-tRNA(Sec) + selenophosphate + H(+) = L-selenocysteinyl-tRNA(Sec) + phosphate</text>
        <dbReference type="Rhea" id="RHEA:22728"/>
        <dbReference type="Rhea" id="RHEA-COMP:9742"/>
        <dbReference type="Rhea" id="RHEA-COMP:9743"/>
        <dbReference type="ChEBI" id="CHEBI:15378"/>
        <dbReference type="ChEBI" id="CHEBI:16144"/>
        <dbReference type="ChEBI" id="CHEBI:43474"/>
        <dbReference type="ChEBI" id="CHEBI:78533"/>
        <dbReference type="ChEBI" id="CHEBI:78573"/>
        <dbReference type="EC" id="2.9.1.1"/>
    </reaction>
</comment>
<keyword evidence="3 8" id="KW-0808">Transferase</keyword>
<evidence type="ECO:0000256" key="4">
    <source>
        <dbReference type="ARBA" id="ARBA00022898"/>
    </source>
</evidence>
<evidence type="ECO:0000256" key="2">
    <source>
        <dbReference type="ARBA" id="ARBA00022490"/>
    </source>
</evidence>
<evidence type="ECO:0000256" key="6">
    <source>
        <dbReference type="ARBA" id="ARBA00023266"/>
    </source>
</evidence>
<dbReference type="Gene3D" id="3.40.640.10">
    <property type="entry name" value="Type I PLP-dependent aspartate aminotransferase-like (Major domain)"/>
    <property type="match status" value="1"/>
</dbReference>
<dbReference type="InterPro" id="IPR015421">
    <property type="entry name" value="PyrdxlP-dep_Trfase_major"/>
</dbReference>
<feature type="modified residue" description="N6-(pyridoxal phosphate)lysine" evidence="8 9">
    <location>
        <position position="298"/>
    </location>
</feature>
<dbReference type="InterPro" id="IPR025862">
    <property type="entry name" value="SelA_trans_N_dom"/>
</dbReference>
<dbReference type="AlphaFoldDB" id="A0A850SS27"/>
<dbReference type="Pfam" id="PF12390">
    <property type="entry name" value="Se-cys_synth_N"/>
    <property type="match status" value="1"/>
</dbReference>
<dbReference type="GO" id="GO:0004125">
    <property type="term" value="F:L-seryl-tRNA(Sec) selenium transferase activity"/>
    <property type="evidence" value="ECO:0007669"/>
    <property type="project" value="UniProtKB-UniRule"/>
</dbReference>
<comment type="similarity">
    <text evidence="7 8">Belongs to the SelA family.</text>
</comment>
<dbReference type="RefSeq" id="WP_178365406.1">
    <property type="nucleotide sequence ID" value="NZ_JACADJ010000006.1"/>
</dbReference>
<dbReference type="EMBL" id="JACADJ010000006">
    <property type="protein sequence ID" value="NWH03949.1"/>
    <property type="molecule type" value="Genomic_DNA"/>
</dbReference>
<sequence length="470" mass="50910">MEQPRPDTHLQLKSLPGVDHILTLTETDDRFTRIPRRLVLESVRRAIDNIRKQILADKPVTISDEAILKQAALFAGQKMKNRLTPLINATGVVLHTNLGRALLCRDALDNIMAVSSAYSNLELDLATGKRGIRYAAIEALICELTGAQAAMAVNNNAGAVLLALNTLAQGRQVIVSRGELVEIGGAFRVPDVMIKSGCILKEVGTTNRTHPDDYVNAVTEETGLLLKVHTSNYKIEGFTASVSLKELVDIGKTHGIPVMEDLGSGTLIDFSAFGLPSEPPVFKQVASGADVVTFSGDKLLGGPQAGIIVGTKQCLDQIKANPLTRALRIDKMTLAGLEATLKLYRDTRMAVEKIPTLRMLTLSYEQISRDADVLFSRVTEAVGNQAELALADMTSRPGGGSYPGLTLPTRCLTIRPKTMSVTALDKKLRAFDPAVMGRIEDDCFIIDPRTLQPGQDKLLANILKKLINSL</sequence>
<evidence type="ECO:0000256" key="7">
    <source>
        <dbReference type="ARBA" id="ARBA00044507"/>
    </source>
</evidence>
<dbReference type="EC" id="2.9.1.1" evidence="8"/>
<comment type="function">
    <text evidence="8">Converts seryl-tRNA(Sec) to selenocysteinyl-tRNA(Sec) required for selenoprotein biosynthesis.</text>
</comment>
<dbReference type="InterPro" id="IPR004534">
    <property type="entry name" value="SelA_trans"/>
</dbReference>
<reference evidence="11 12" key="1">
    <citation type="submission" date="2020-06" db="EMBL/GenBank/DDBJ databases">
        <title>High-quality draft genome of sulfate reducer Desulfobacter latus type strain AcrS2 isolated from marine sediment.</title>
        <authorList>
            <person name="Hoppe M."/>
            <person name="Larsen C.K."/>
            <person name="Marshall I.P.G."/>
            <person name="Schramm A."/>
            <person name="Marietou A.G."/>
        </authorList>
    </citation>
    <scope>NUCLEOTIDE SEQUENCE [LARGE SCALE GENOMIC DNA]</scope>
    <source>
        <strain evidence="11 12">AcRS2</strain>
    </source>
</reference>
<dbReference type="PANTHER" id="PTHR32328:SF0">
    <property type="entry name" value="L-SERYL-TRNA(SEC) SELENIUM TRANSFERASE"/>
    <property type="match status" value="1"/>
</dbReference>
<evidence type="ECO:0000256" key="3">
    <source>
        <dbReference type="ARBA" id="ARBA00022679"/>
    </source>
</evidence>
<dbReference type="Gene3D" id="3.90.1150.180">
    <property type="match status" value="1"/>
</dbReference>
<organism evidence="11 12">
    <name type="scientific">Desulfobacter latus</name>
    <dbReference type="NCBI Taxonomy" id="2292"/>
    <lineage>
        <taxon>Bacteria</taxon>
        <taxon>Pseudomonadati</taxon>
        <taxon>Thermodesulfobacteriota</taxon>
        <taxon>Desulfobacteria</taxon>
        <taxon>Desulfobacterales</taxon>
        <taxon>Desulfobacteraceae</taxon>
        <taxon>Desulfobacter</taxon>
    </lineage>
</organism>
<dbReference type="Pfam" id="PF03841">
    <property type="entry name" value="SelA"/>
    <property type="match status" value="1"/>
</dbReference>
<proteinExistence type="inferred from homology"/>
<keyword evidence="2 8" id="KW-0963">Cytoplasm</keyword>
<dbReference type="SUPFAM" id="SSF53383">
    <property type="entry name" value="PLP-dependent transferases"/>
    <property type="match status" value="1"/>
</dbReference>
<evidence type="ECO:0000256" key="5">
    <source>
        <dbReference type="ARBA" id="ARBA00022917"/>
    </source>
</evidence>
<dbReference type="GO" id="GO:0001514">
    <property type="term" value="P:selenocysteine incorporation"/>
    <property type="evidence" value="ECO:0007669"/>
    <property type="project" value="UniProtKB-UniRule"/>
</dbReference>
<evidence type="ECO:0000256" key="9">
    <source>
        <dbReference type="PIRSR" id="PIRSR618319-50"/>
    </source>
</evidence>
<evidence type="ECO:0000256" key="8">
    <source>
        <dbReference type="HAMAP-Rule" id="MF_00423"/>
    </source>
</evidence>
<dbReference type="InterPro" id="IPR018319">
    <property type="entry name" value="SelA-like"/>
</dbReference>
<evidence type="ECO:0000256" key="1">
    <source>
        <dbReference type="ARBA" id="ARBA00001933"/>
    </source>
</evidence>
<dbReference type="InterPro" id="IPR015424">
    <property type="entry name" value="PyrdxlP-dep_Trfase"/>
</dbReference>
<evidence type="ECO:0000313" key="11">
    <source>
        <dbReference type="EMBL" id="NWH03949.1"/>
    </source>
</evidence>
<gene>
    <name evidence="8" type="primary">selA</name>
    <name evidence="11" type="ORF">HXW94_02885</name>
</gene>
<dbReference type="GO" id="GO:0001717">
    <property type="term" value="P:conversion of seryl-tRNAsec to selenocys-tRNAsec"/>
    <property type="evidence" value="ECO:0007669"/>
    <property type="project" value="UniProtKB-UniRule"/>
</dbReference>
<accession>A0A850SS27</accession>
<comment type="subcellular location">
    <subcellularLocation>
        <location evidence="8">Cytoplasm</location>
    </subcellularLocation>
</comment>
<evidence type="ECO:0000259" key="10">
    <source>
        <dbReference type="Pfam" id="PF12390"/>
    </source>
</evidence>
<protein>
    <recommendedName>
        <fullName evidence="8">L-seryl-tRNA(Sec) selenium transferase</fullName>
        <ecNumber evidence="8">2.9.1.1</ecNumber>
    </recommendedName>
    <alternativeName>
        <fullName evidence="8">Selenocysteine synthase</fullName>
        <shortName evidence="8">Sec synthase</shortName>
    </alternativeName>
    <alternativeName>
        <fullName evidence="8">Selenocysteinyl-tRNA(Sec) synthase</fullName>
    </alternativeName>
</protein>
<keyword evidence="12" id="KW-1185">Reference proteome</keyword>
<dbReference type="HAMAP" id="MF_00423">
    <property type="entry name" value="SelA"/>
    <property type="match status" value="1"/>
</dbReference>
<dbReference type="UniPathway" id="UPA00906">
    <property type="reaction ID" value="UER00896"/>
</dbReference>
<dbReference type="PANTHER" id="PTHR32328">
    <property type="entry name" value="L-SERYL-TRNA(SEC) SELENIUM TRANSFERASE"/>
    <property type="match status" value="1"/>
</dbReference>
<name>A0A850SS27_9BACT</name>
<keyword evidence="4 8" id="KW-0663">Pyridoxal phosphate</keyword>
<comment type="cofactor">
    <cofactor evidence="1 8 9">
        <name>pyridoxal 5'-phosphate</name>
        <dbReference type="ChEBI" id="CHEBI:597326"/>
    </cofactor>
</comment>
<evidence type="ECO:0000313" key="12">
    <source>
        <dbReference type="Proteomes" id="UP000553343"/>
    </source>
</evidence>
<comment type="pathway">
    <text evidence="8">Aminoacyl-tRNA biosynthesis; selenocysteinyl-tRNA(Sec) biosynthesis; selenocysteinyl-tRNA(Sec) from L-seryl-tRNA(Sec) (bacterial route): step 1/1.</text>
</comment>